<evidence type="ECO:0000313" key="4">
    <source>
        <dbReference type="Proteomes" id="UP000054321"/>
    </source>
</evidence>
<dbReference type="Gene3D" id="3.40.50.1820">
    <property type="entry name" value="alpha/beta hydrolase"/>
    <property type="match status" value="1"/>
</dbReference>
<dbReference type="InterPro" id="IPR029058">
    <property type="entry name" value="AB_hydrolase_fold"/>
</dbReference>
<dbReference type="EMBL" id="KN832891">
    <property type="protein sequence ID" value="KIM94122.1"/>
    <property type="molecule type" value="Genomic_DNA"/>
</dbReference>
<feature type="non-terminal residue" evidence="3">
    <location>
        <position position="1"/>
    </location>
</feature>
<dbReference type="STRING" id="913774.A0A0C3CWS1"/>
<proteinExistence type="predicted"/>
<dbReference type="PANTHER" id="PTHR48081">
    <property type="entry name" value="AB HYDROLASE SUPERFAMILY PROTEIN C4A8.06C"/>
    <property type="match status" value="1"/>
</dbReference>
<protein>
    <recommendedName>
        <fullName evidence="2">Alpha/beta hydrolase fold-3 domain-containing protein</fullName>
    </recommendedName>
</protein>
<dbReference type="Proteomes" id="UP000054321">
    <property type="component" value="Unassembled WGS sequence"/>
</dbReference>
<dbReference type="HOGENOM" id="CLU_012494_6_3_1"/>
<keyword evidence="4" id="KW-1185">Reference proteome</keyword>
<feature type="domain" description="Alpha/beta hydrolase fold-3" evidence="2">
    <location>
        <begin position="1"/>
        <end position="183"/>
    </location>
</feature>
<name>A0A0C3CWS1_OIDMZ</name>
<dbReference type="InterPro" id="IPR050300">
    <property type="entry name" value="GDXG_lipolytic_enzyme"/>
</dbReference>
<dbReference type="InParanoid" id="A0A0C3CWS1"/>
<dbReference type="AlphaFoldDB" id="A0A0C3CWS1"/>
<dbReference type="GO" id="GO:0016787">
    <property type="term" value="F:hydrolase activity"/>
    <property type="evidence" value="ECO:0007669"/>
    <property type="project" value="UniProtKB-KW"/>
</dbReference>
<dbReference type="PANTHER" id="PTHR48081:SF8">
    <property type="entry name" value="ALPHA_BETA HYDROLASE FOLD-3 DOMAIN-CONTAINING PROTEIN-RELATED"/>
    <property type="match status" value="1"/>
</dbReference>
<dbReference type="SUPFAM" id="SSF53474">
    <property type="entry name" value="alpha/beta-Hydrolases"/>
    <property type="match status" value="1"/>
</dbReference>
<reference evidence="3 4" key="1">
    <citation type="submission" date="2014-04" db="EMBL/GenBank/DDBJ databases">
        <authorList>
            <consortium name="DOE Joint Genome Institute"/>
            <person name="Kuo A."/>
            <person name="Martino E."/>
            <person name="Perotto S."/>
            <person name="Kohler A."/>
            <person name="Nagy L.G."/>
            <person name="Floudas D."/>
            <person name="Copeland A."/>
            <person name="Barry K.W."/>
            <person name="Cichocki N."/>
            <person name="Veneault-Fourrey C."/>
            <person name="LaButti K."/>
            <person name="Lindquist E.A."/>
            <person name="Lipzen A."/>
            <person name="Lundell T."/>
            <person name="Morin E."/>
            <person name="Murat C."/>
            <person name="Sun H."/>
            <person name="Tunlid A."/>
            <person name="Henrissat B."/>
            <person name="Grigoriev I.V."/>
            <person name="Hibbett D.S."/>
            <person name="Martin F."/>
            <person name="Nordberg H.P."/>
            <person name="Cantor M.N."/>
            <person name="Hua S.X."/>
        </authorList>
    </citation>
    <scope>NUCLEOTIDE SEQUENCE [LARGE SCALE GENOMIC DNA]</scope>
    <source>
        <strain evidence="3 4">Zn</strain>
    </source>
</reference>
<organism evidence="3 4">
    <name type="scientific">Oidiodendron maius (strain Zn)</name>
    <dbReference type="NCBI Taxonomy" id="913774"/>
    <lineage>
        <taxon>Eukaryota</taxon>
        <taxon>Fungi</taxon>
        <taxon>Dikarya</taxon>
        <taxon>Ascomycota</taxon>
        <taxon>Pezizomycotina</taxon>
        <taxon>Leotiomycetes</taxon>
        <taxon>Leotiomycetes incertae sedis</taxon>
        <taxon>Myxotrichaceae</taxon>
        <taxon>Oidiodendron</taxon>
    </lineage>
</organism>
<dbReference type="InterPro" id="IPR013094">
    <property type="entry name" value="AB_hydrolase_3"/>
</dbReference>
<accession>A0A0C3CWS1</accession>
<keyword evidence="1" id="KW-0378">Hydrolase</keyword>
<dbReference type="Pfam" id="PF07859">
    <property type="entry name" value="Abhydrolase_3"/>
    <property type="match status" value="1"/>
</dbReference>
<gene>
    <name evidence="3" type="ORF">OIDMADRAFT_136443</name>
</gene>
<evidence type="ECO:0000313" key="3">
    <source>
        <dbReference type="EMBL" id="KIM94122.1"/>
    </source>
</evidence>
<reference evidence="4" key="2">
    <citation type="submission" date="2015-01" db="EMBL/GenBank/DDBJ databases">
        <title>Evolutionary Origins and Diversification of the Mycorrhizal Mutualists.</title>
        <authorList>
            <consortium name="DOE Joint Genome Institute"/>
            <consortium name="Mycorrhizal Genomics Consortium"/>
            <person name="Kohler A."/>
            <person name="Kuo A."/>
            <person name="Nagy L.G."/>
            <person name="Floudas D."/>
            <person name="Copeland A."/>
            <person name="Barry K.W."/>
            <person name="Cichocki N."/>
            <person name="Veneault-Fourrey C."/>
            <person name="LaButti K."/>
            <person name="Lindquist E.A."/>
            <person name="Lipzen A."/>
            <person name="Lundell T."/>
            <person name="Morin E."/>
            <person name="Murat C."/>
            <person name="Riley R."/>
            <person name="Ohm R."/>
            <person name="Sun H."/>
            <person name="Tunlid A."/>
            <person name="Henrissat B."/>
            <person name="Grigoriev I.V."/>
            <person name="Hibbett D.S."/>
            <person name="Martin F."/>
        </authorList>
    </citation>
    <scope>NUCLEOTIDE SEQUENCE [LARGE SCALE GENOMIC DNA]</scope>
    <source>
        <strain evidence="4">Zn</strain>
    </source>
</reference>
<evidence type="ECO:0000256" key="1">
    <source>
        <dbReference type="ARBA" id="ARBA00022801"/>
    </source>
</evidence>
<evidence type="ECO:0000259" key="2">
    <source>
        <dbReference type="Pfam" id="PF07859"/>
    </source>
</evidence>
<dbReference type="OrthoDB" id="408631at2759"/>
<sequence length="210" mass="23355">VVVNVDYRLAPEYKFPIPRDDCWQAVQWVIDHADEYNINISRIGLWGYSAGGNLAASVALRDASEHEKSRLCHVNIVVPPTCHPDIYPGEIKGIESSLNKFDITPIPAQQIIKKLLDIYAGDMATNDGVSILNAKVPANHPPVHVTVAGRDLIRDEGIAYALRLRNAGIDSQLQIVPGVPHEITFPPTTHVARQFFRDQARVLDYALNYN</sequence>